<dbReference type="Pfam" id="PF03359">
    <property type="entry name" value="GKAP"/>
    <property type="match status" value="1"/>
</dbReference>
<gene>
    <name evidence="3" type="ORF">CUNI_LOCUS14759</name>
</gene>
<proteinExistence type="inferred from homology"/>
<dbReference type="InterPro" id="IPR005026">
    <property type="entry name" value="SAPAP"/>
</dbReference>
<name>A0A8S3ZRY6_9EUPU</name>
<keyword evidence="4" id="KW-1185">Reference proteome</keyword>
<feature type="compositionally biased region" description="Low complexity" evidence="2">
    <location>
        <begin position="243"/>
        <end position="261"/>
    </location>
</feature>
<accession>A0A8S3ZRY6</accession>
<reference evidence="3" key="1">
    <citation type="submission" date="2021-04" db="EMBL/GenBank/DDBJ databases">
        <authorList>
            <consortium name="Molecular Ecology Group"/>
        </authorList>
    </citation>
    <scope>NUCLEOTIDE SEQUENCE</scope>
</reference>
<dbReference type="PANTHER" id="PTHR12353">
    <property type="entry name" value="DISKS LARGE-ASSOCIATED PROTEIN DAP SAP90/PSD-95-ASSOCIATED PROTEIN"/>
    <property type="match status" value="1"/>
</dbReference>
<organism evidence="3 4">
    <name type="scientific">Candidula unifasciata</name>
    <dbReference type="NCBI Taxonomy" id="100452"/>
    <lineage>
        <taxon>Eukaryota</taxon>
        <taxon>Metazoa</taxon>
        <taxon>Spiralia</taxon>
        <taxon>Lophotrochozoa</taxon>
        <taxon>Mollusca</taxon>
        <taxon>Gastropoda</taxon>
        <taxon>Heterobranchia</taxon>
        <taxon>Euthyneura</taxon>
        <taxon>Panpulmonata</taxon>
        <taxon>Eupulmonata</taxon>
        <taxon>Stylommatophora</taxon>
        <taxon>Helicina</taxon>
        <taxon>Helicoidea</taxon>
        <taxon>Geomitridae</taxon>
        <taxon>Candidula</taxon>
    </lineage>
</organism>
<protein>
    <submittedName>
        <fullName evidence="3">Uncharacterized protein</fullName>
    </submittedName>
</protein>
<evidence type="ECO:0000256" key="1">
    <source>
        <dbReference type="ARBA" id="ARBA00008839"/>
    </source>
</evidence>
<sequence length="342" mass="38154">MCRLSLFLLRTNPSSPVDSSHKPSYLKLSCSVSGYGKYSYYSTYKDITKRSPSLGQITLRSDLSSSTPSILTAHIPRSISSSDYVTRARLAESNVSSIRSRSQVNSPTIIVNGHVANFPTGNTEKDVDYLLRRMQLEECRIKGLCLQTETDLRSQDLPEEAAGRLRTAIGKANLLVSQKFVQFSELCQNHMQPNPDERETKWEDLQGFWDIVKIQIDNVDDMFLEIDLMKQSGWTEVPKLPSRRSSTSSSPQSGNISQSSTPAATPSHTPGSRRKNLTPTLSKDTPESSPERTQAARQAAKARDEARKKLLLEKRAAMKQASVAANSQEQEVEIFLPEQSKK</sequence>
<comment type="caution">
    <text evidence="3">The sequence shown here is derived from an EMBL/GenBank/DDBJ whole genome shotgun (WGS) entry which is preliminary data.</text>
</comment>
<dbReference type="AlphaFoldDB" id="A0A8S3ZRY6"/>
<dbReference type="Proteomes" id="UP000678393">
    <property type="component" value="Unassembled WGS sequence"/>
</dbReference>
<dbReference type="OrthoDB" id="10023951at2759"/>
<dbReference type="PANTHER" id="PTHR12353:SF31">
    <property type="entry name" value="LD44824P"/>
    <property type="match status" value="1"/>
</dbReference>
<dbReference type="GO" id="GO:0023052">
    <property type="term" value="P:signaling"/>
    <property type="evidence" value="ECO:0007669"/>
    <property type="project" value="InterPro"/>
</dbReference>
<dbReference type="GO" id="GO:0098978">
    <property type="term" value="C:glutamatergic synapse"/>
    <property type="evidence" value="ECO:0007669"/>
    <property type="project" value="TreeGrafter"/>
</dbReference>
<feature type="region of interest" description="Disordered" evidence="2">
    <location>
        <begin position="237"/>
        <end position="307"/>
    </location>
</feature>
<dbReference type="GO" id="GO:0099572">
    <property type="term" value="C:postsynaptic specialization"/>
    <property type="evidence" value="ECO:0007669"/>
    <property type="project" value="TreeGrafter"/>
</dbReference>
<dbReference type="EMBL" id="CAJHNH020003391">
    <property type="protein sequence ID" value="CAG5129201.1"/>
    <property type="molecule type" value="Genomic_DNA"/>
</dbReference>
<evidence type="ECO:0000313" key="4">
    <source>
        <dbReference type="Proteomes" id="UP000678393"/>
    </source>
</evidence>
<comment type="similarity">
    <text evidence="1">Belongs to the SAPAP family.</text>
</comment>
<evidence type="ECO:0000313" key="3">
    <source>
        <dbReference type="EMBL" id="CAG5129201.1"/>
    </source>
</evidence>
<evidence type="ECO:0000256" key="2">
    <source>
        <dbReference type="SAM" id="MobiDB-lite"/>
    </source>
</evidence>
<dbReference type="GO" id="GO:0060090">
    <property type="term" value="F:molecular adaptor activity"/>
    <property type="evidence" value="ECO:0007669"/>
    <property type="project" value="TreeGrafter"/>
</dbReference>